<gene>
    <name evidence="2" type="ORF">RYX45_06270</name>
</gene>
<accession>A0AAJ2L186</accession>
<feature type="domain" description="N-acetyltransferase" evidence="1">
    <location>
        <begin position="7"/>
        <end position="158"/>
    </location>
</feature>
<dbReference type="PROSITE" id="PS51186">
    <property type="entry name" value="GNAT"/>
    <property type="match status" value="1"/>
</dbReference>
<name>A0AAJ2L186_ALKPS</name>
<dbReference type="InterPro" id="IPR016181">
    <property type="entry name" value="Acyl_CoA_acyltransferase"/>
</dbReference>
<proteinExistence type="predicted"/>
<dbReference type="Proteomes" id="UP001285636">
    <property type="component" value="Unassembled WGS sequence"/>
</dbReference>
<dbReference type="EC" id="2.3.1.-" evidence="2"/>
<sequence length="158" mass="18223">MHHTNELELKLISDKGMEGFYSFHLPKDQEMYTSLPDNYKEVKEGQYRIGIYYKGEPVGFFLLHSTDRVKEYTSNPLSMLLTAFSITEDKQGKGYAKQAMLLLKTFISEEFPYYNEVVLAVNHKNLAAQSLYKKAGFYDTGSRKIGPIGEQYILQLKL</sequence>
<keyword evidence="2" id="KW-0808">Transferase</keyword>
<evidence type="ECO:0000259" key="1">
    <source>
        <dbReference type="PROSITE" id="PS51186"/>
    </source>
</evidence>
<dbReference type="Gene3D" id="3.40.630.30">
    <property type="match status" value="1"/>
</dbReference>
<protein>
    <submittedName>
        <fullName evidence="2">GNAT family N-acetyltransferase</fullName>
        <ecNumber evidence="2">2.3.1.-</ecNumber>
    </submittedName>
</protein>
<comment type="caution">
    <text evidence="2">The sequence shown here is derived from an EMBL/GenBank/DDBJ whole genome shotgun (WGS) entry which is preliminary data.</text>
</comment>
<evidence type="ECO:0000313" key="3">
    <source>
        <dbReference type="Proteomes" id="UP001285636"/>
    </source>
</evidence>
<dbReference type="GO" id="GO:0016747">
    <property type="term" value="F:acyltransferase activity, transferring groups other than amino-acyl groups"/>
    <property type="evidence" value="ECO:0007669"/>
    <property type="project" value="InterPro"/>
</dbReference>
<dbReference type="SUPFAM" id="SSF55729">
    <property type="entry name" value="Acyl-CoA N-acyltransferases (Nat)"/>
    <property type="match status" value="1"/>
</dbReference>
<dbReference type="AlphaFoldDB" id="A0AAJ2L186"/>
<dbReference type="EMBL" id="JAWJAY010000001">
    <property type="protein sequence ID" value="MDV2884775.1"/>
    <property type="molecule type" value="Genomic_DNA"/>
</dbReference>
<dbReference type="Pfam" id="PF00583">
    <property type="entry name" value="Acetyltransf_1"/>
    <property type="match status" value="1"/>
</dbReference>
<keyword evidence="2" id="KW-0012">Acyltransferase</keyword>
<organism evidence="2 3">
    <name type="scientific">Alkalihalophilus pseudofirmus</name>
    <name type="common">Bacillus pseudofirmus</name>
    <dbReference type="NCBI Taxonomy" id="79885"/>
    <lineage>
        <taxon>Bacteria</taxon>
        <taxon>Bacillati</taxon>
        <taxon>Bacillota</taxon>
        <taxon>Bacilli</taxon>
        <taxon>Bacillales</taxon>
        <taxon>Bacillaceae</taxon>
        <taxon>Alkalihalophilus</taxon>
    </lineage>
</organism>
<evidence type="ECO:0000313" key="2">
    <source>
        <dbReference type="EMBL" id="MDV2884775.1"/>
    </source>
</evidence>
<dbReference type="RefSeq" id="WP_323466223.1">
    <property type="nucleotide sequence ID" value="NZ_CP144224.1"/>
</dbReference>
<reference evidence="2" key="1">
    <citation type="submission" date="2023-10" db="EMBL/GenBank/DDBJ databases">
        <title>Screening of Alkalihalophilus pseudofirmusBZ-TG-HK211 and Its Alleviation of Salt Stress on Rapeseed Growth.</title>
        <authorList>
            <person name="Zhao B."/>
            <person name="Guo T."/>
        </authorList>
    </citation>
    <scope>NUCLEOTIDE SEQUENCE</scope>
    <source>
        <strain evidence="2">BZ-TG-HK211</strain>
    </source>
</reference>
<dbReference type="InterPro" id="IPR000182">
    <property type="entry name" value="GNAT_dom"/>
</dbReference>